<name>X0WPS4_9ZZZZ</name>
<organism evidence="1">
    <name type="scientific">marine sediment metagenome</name>
    <dbReference type="NCBI Taxonomy" id="412755"/>
    <lineage>
        <taxon>unclassified sequences</taxon>
        <taxon>metagenomes</taxon>
        <taxon>ecological metagenomes</taxon>
    </lineage>
</organism>
<reference evidence="1" key="1">
    <citation type="journal article" date="2014" name="Front. Microbiol.">
        <title>High frequency of phylogenetically diverse reductive dehalogenase-homologous genes in deep subseafloor sedimentary metagenomes.</title>
        <authorList>
            <person name="Kawai M."/>
            <person name="Futagami T."/>
            <person name="Toyoda A."/>
            <person name="Takaki Y."/>
            <person name="Nishi S."/>
            <person name="Hori S."/>
            <person name="Arai W."/>
            <person name="Tsubouchi T."/>
            <person name="Morono Y."/>
            <person name="Uchiyama I."/>
            <person name="Ito T."/>
            <person name="Fujiyama A."/>
            <person name="Inagaki F."/>
            <person name="Takami H."/>
        </authorList>
    </citation>
    <scope>NUCLEOTIDE SEQUENCE</scope>
    <source>
        <strain evidence="1">Expedition CK06-06</strain>
    </source>
</reference>
<proteinExistence type="predicted"/>
<feature type="non-terminal residue" evidence="1">
    <location>
        <position position="1"/>
    </location>
</feature>
<gene>
    <name evidence="1" type="ORF">S01H1_68508</name>
</gene>
<protein>
    <recommendedName>
        <fullName evidence="2">General secretion pathway GspH domain-containing protein</fullName>
    </recommendedName>
</protein>
<dbReference type="AlphaFoldDB" id="X0WPS4"/>
<comment type="caution">
    <text evidence="1">The sequence shown here is derived from an EMBL/GenBank/DDBJ whole genome shotgun (WGS) entry which is preliminary data.</text>
</comment>
<evidence type="ECO:0008006" key="2">
    <source>
        <dbReference type="Google" id="ProtNLM"/>
    </source>
</evidence>
<sequence>KVQAETAARQFSNYLKLARSLAITHASSNASGYKVVLSEGFTSYSIINAETSEPVKGPVDIPEGVTCSGDSEFHFTPLGELQGGGTLTLQFQKSDDTTVVTVTPIGRITAQ</sequence>
<accession>X0WPS4</accession>
<dbReference type="EMBL" id="BARS01045435">
    <property type="protein sequence ID" value="GAG32660.1"/>
    <property type="molecule type" value="Genomic_DNA"/>
</dbReference>
<evidence type="ECO:0000313" key="1">
    <source>
        <dbReference type="EMBL" id="GAG32660.1"/>
    </source>
</evidence>